<feature type="non-terminal residue" evidence="1">
    <location>
        <position position="74"/>
    </location>
</feature>
<proteinExistence type="predicted"/>
<name>A0A317WB94_9EURO</name>
<evidence type="ECO:0000313" key="2">
    <source>
        <dbReference type="Proteomes" id="UP000247233"/>
    </source>
</evidence>
<dbReference type="RefSeq" id="XP_025400056.1">
    <property type="nucleotide sequence ID" value="XM_025539375.1"/>
</dbReference>
<evidence type="ECO:0000313" key="1">
    <source>
        <dbReference type="EMBL" id="PWY83613.1"/>
    </source>
</evidence>
<reference evidence="1 2" key="1">
    <citation type="submission" date="2016-12" db="EMBL/GenBank/DDBJ databases">
        <title>The genomes of Aspergillus section Nigri reveals drivers in fungal speciation.</title>
        <authorList>
            <consortium name="DOE Joint Genome Institute"/>
            <person name="Vesth T.C."/>
            <person name="Nybo J."/>
            <person name="Theobald S."/>
            <person name="Brandl J."/>
            <person name="Frisvad J.C."/>
            <person name="Nielsen K.F."/>
            <person name="Lyhne E.K."/>
            <person name="Kogle M.E."/>
            <person name="Kuo A."/>
            <person name="Riley R."/>
            <person name="Clum A."/>
            <person name="Nolan M."/>
            <person name="Lipzen A."/>
            <person name="Salamov A."/>
            <person name="Henrissat B."/>
            <person name="Wiebenga A."/>
            <person name="De Vries R.P."/>
            <person name="Grigoriev I.V."/>
            <person name="Mortensen U.H."/>
            <person name="Andersen M.R."/>
            <person name="Baker S.E."/>
        </authorList>
    </citation>
    <scope>NUCLEOTIDE SEQUENCE [LARGE SCALE GENOMIC DNA]</scope>
    <source>
        <strain evidence="1 2">CBS 117.55</strain>
    </source>
</reference>
<organism evidence="1 2">
    <name type="scientific">Aspergillus heteromorphus CBS 117.55</name>
    <dbReference type="NCBI Taxonomy" id="1448321"/>
    <lineage>
        <taxon>Eukaryota</taxon>
        <taxon>Fungi</taxon>
        <taxon>Dikarya</taxon>
        <taxon>Ascomycota</taxon>
        <taxon>Pezizomycotina</taxon>
        <taxon>Eurotiomycetes</taxon>
        <taxon>Eurotiomycetidae</taxon>
        <taxon>Eurotiales</taxon>
        <taxon>Aspergillaceae</taxon>
        <taxon>Aspergillus</taxon>
        <taxon>Aspergillus subgen. Circumdati</taxon>
    </lineage>
</organism>
<keyword evidence="2" id="KW-1185">Reference proteome</keyword>
<gene>
    <name evidence="1" type="ORF">BO70DRAFT_290806</name>
</gene>
<protein>
    <recommendedName>
        <fullName evidence="3">F-box domain-containing protein</fullName>
    </recommendedName>
</protein>
<dbReference type="AlphaFoldDB" id="A0A317WB94"/>
<sequence length="74" mass="8383">MALSSLPFELTRLIVEELEYESEINALARTDRALYQTVNPMLYRHNVQHEDSSALAWAIEHDAIATARKILDAG</sequence>
<evidence type="ECO:0008006" key="3">
    <source>
        <dbReference type="Google" id="ProtNLM"/>
    </source>
</evidence>
<dbReference type="GeneID" id="37061612"/>
<dbReference type="VEuPathDB" id="FungiDB:BO70DRAFT_290806"/>
<comment type="caution">
    <text evidence="1">The sequence shown here is derived from an EMBL/GenBank/DDBJ whole genome shotgun (WGS) entry which is preliminary data.</text>
</comment>
<accession>A0A317WB94</accession>
<dbReference type="Proteomes" id="UP000247233">
    <property type="component" value="Unassembled WGS sequence"/>
</dbReference>
<dbReference type="EMBL" id="MSFL01000010">
    <property type="protein sequence ID" value="PWY83613.1"/>
    <property type="molecule type" value="Genomic_DNA"/>
</dbReference>
<dbReference type="OrthoDB" id="366390at2759"/>